<evidence type="ECO:0000313" key="1">
    <source>
        <dbReference type="EMBL" id="CAG8676427.1"/>
    </source>
</evidence>
<keyword evidence="2" id="KW-1185">Reference proteome</keyword>
<accession>A0ACA9NUZ9</accession>
<name>A0ACA9NUZ9_9GLOM</name>
<feature type="non-terminal residue" evidence="1">
    <location>
        <position position="1"/>
    </location>
</feature>
<reference evidence="1" key="1">
    <citation type="submission" date="2021-06" db="EMBL/GenBank/DDBJ databases">
        <authorList>
            <person name="Kallberg Y."/>
            <person name="Tangrot J."/>
            <person name="Rosling A."/>
        </authorList>
    </citation>
    <scope>NUCLEOTIDE SEQUENCE</scope>
    <source>
        <strain evidence="1">AU212A</strain>
    </source>
</reference>
<evidence type="ECO:0000313" key="2">
    <source>
        <dbReference type="Proteomes" id="UP000789860"/>
    </source>
</evidence>
<dbReference type="Proteomes" id="UP000789860">
    <property type="component" value="Unassembled WGS sequence"/>
</dbReference>
<gene>
    <name evidence="1" type="ORF">SCALOS_LOCUS9565</name>
</gene>
<protein>
    <submittedName>
        <fullName evidence="1">2899_t:CDS:1</fullName>
    </submittedName>
</protein>
<sequence>NVAQYNKNEITFNMYMRIKKQKSAHIVEQRGTGFNNKGK</sequence>
<dbReference type="EMBL" id="CAJVPM010030361">
    <property type="protein sequence ID" value="CAG8676427.1"/>
    <property type="molecule type" value="Genomic_DNA"/>
</dbReference>
<comment type="caution">
    <text evidence="1">The sequence shown here is derived from an EMBL/GenBank/DDBJ whole genome shotgun (WGS) entry which is preliminary data.</text>
</comment>
<organism evidence="1 2">
    <name type="scientific">Scutellospora calospora</name>
    <dbReference type="NCBI Taxonomy" id="85575"/>
    <lineage>
        <taxon>Eukaryota</taxon>
        <taxon>Fungi</taxon>
        <taxon>Fungi incertae sedis</taxon>
        <taxon>Mucoromycota</taxon>
        <taxon>Glomeromycotina</taxon>
        <taxon>Glomeromycetes</taxon>
        <taxon>Diversisporales</taxon>
        <taxon>Gigasporaceae</taxon>
        <taxon>Scutellospora</taxon>
    </lineage>
</organism>
<proteinExistence type="predicted"/>